<accession>A0A1H8H267</accession>
<reference evidence="1 2" key="1">
    <citation type="submission" date="2016-10" db="EMBL/GenBank/DDBJ databases">
        <authorList>
            <person name="de Groot N.N."/>
        </authorList>
    </citation>
    <scope>NUCLEOTIDE SEQUENCE [LARGE SCALE GENOMIC DNA]</scope>
    <source>
        <strain evidence="1 2">Nl18</strain>
    </source>
</reference>
<evidence type="ECO:0000313" key="1">
    <source>
        <dbReference type="EMBL" id="SEN50442.1"/>
    </source>
</evidence>
<protein>
    <submittedName>
        <fullName evidence="1">Uncharacterized protein</fullName>
    </submittedName>
</protein>
<dbReference type="AlphaFoldDB" id="A0A1H8H267"/>
<proteinExistence type="predicted"/>
<organism evidence="1 2">
    <name type="scientific">Nitrosospira multiformis</name>
    <dbReference type="NCBI Taxonomy" id="1231"/>
    <lineage>
        <taxon>Bacteria</taxon>
        <taxon>Pseudomonadati</taxon>
        <taxon>Pseudomonadota</taxon>
        <taxon>Betaproteobacteria</taxon>
        <taxon>Nitrosomonadales</taxon>
        <taxon>Nitrosomonadaceae</taxon>
        <taxon>Nitrosospira</taxon>
    </lineage>
</organism>
<evidence type="ECO:0000313" key="2">
    <source>
        <dbReference type="Proteomes" id="UP000183898"/>
    </source>
</evidence>
<sequence length="48" mass="5404">MPVWIPQSLTVGTDAILALDGTCRLLDISMTWFVEMKYITSMIELSGR</sequence>
<gene>
    <name evidence="1" type="ORF">SAMN05216404_10526</name>
</gene>
<name>A0A1H8H267_9PROT</name>
<dbReference type="EMBL" id="FOCT01000005">
    <property type="protein sequence ID" value="SEN50442.1"/>
    <property type="molecule type" value="Genomic_DNA"/>
</dbReference>
<dbReference type="Proteomes" id="UP000183898">
    <property type="component" value="Unassembled WGS sequence"/>
</dbReference>